<gene>
    <name evidence="4" type="ORF">V8Q02_03945</name>
</gene>
<evidence type="ECO:0000256" key="1">
    <source>
        <dbReference type="SAM" id="MobiDB-lite"/>
    </source>
</evidence>
<dbReference type="EMBL" id="JBAMYC010000002">
    <property type="protein sequence ID" value="MEI1247176.1"/>
    <property type="molecule type" value="Genomic_DNA"/>
</dbReference>
<evidence type="ECO:0000313" key="4">
    <source>
        <dbReference type="EMBL" id="MEI1247176.1"/>
    </source>
</evidence>
<evidence type="ECO:0000256" key="2">
    <source>
        <dbReference type="SAM" id="SignalP"/>
    </source>
</evidence>
<protein>
    <submittedName>
        <fullName evidence="4">Calcium-binding protein</fullName>
    </submittedName>
</protein>
<feature type="domain" description="EF-hand" evidence="3">
    <location>
        <begin position="163"/>
        <end position="190"/>
    </location>
</feature>
<dbReference type="InterPro" id="IPR002048">
    <property type="entry name" value="EF_hand_dom"/>
</dbReference>
<dbReference type="PROSITE" id="PS00018">
    <property type="entry name" value="EF_HAND_1"/>
    <property type="match status" value="1"/>
</dbReference>
<feature type="compositionally biased region" description="Basic and acidic residues" evidence="1">
    <location>
        <begin position="136"/>
        <end position="149"/>
    </location>
</feature>
<feature type="chain" id="PRO_5046434477" evidence="2">
    <location>
        <begin position="27"/>
        <end position="210"/>
    </location>
</feature>
<keyword evidence="2" id="KW-0732">Signal</keyword>
<comment type="caution">
    <text evidence="4">The sequence shown here is derived from an EMBL/GenBank/DDBJ whole genome shotgun (WGS) entry which is preliminary data.</text>
</comment>
<evidence type="ECO:0000259" key="3">
    <source>
        <dbReference type="PROSITE" id="PS50222"/>
    </source>
</evidence>
<feature type="region of interest" description="Disordered" evidence="1">
    <location>
        <begin position="104"/>
        <end position="152"/>
    </location>
</feature>
<sequence>MFRNKLILAALSSTLIFGAAAGAGFAAPGDGPRQHPGMGRPGPRSDAFRETTYVRMLKQFDANKDGQVSKDEATAGLDKIFAAIDTNKDGSLTPGEIRAYRQTQMQAMKDQRKQDADENKDANAAAETADNNDQGRSPRDGHDGHDGHRWMRHGGNFMRASMMMRRVDTDENGQISKQEATAAFDKLFTRMDRNKDGVISIDDMPDRPLL</sequence>
<dbReference type="Gene3D" id="1.10.238.10">
    <property type="entry name" value="EF-hand"/>
    <property type="match status" value="2"/>
</dbReference>
<feature type="domain" description="EF-hand" evidence="3">
    <location>
        <begin position="72"/>
        <end position="107"/>
    </location>
</feature>
<dbReference type="RefSeq" id="WP_335911114.1">
    <property type="nucleotide sequence ID" value="NZ_JBAMYB010000002.1"/>
</dbReference>
<keyword evidence="5" id="KW-1185">Reference proteome</keyword>
<dbReference type="SMART" id="SM00054">
    <property type="entry name" value="EFh"/>
    <property type="match status" value="2"/>
</dbReference>
<dbReference type="InterPro" id="IPR011992">
    <property type="entry name" value="EF-hand-dom_pair"/>
</dbReference>
<dbReference type="Proteomes" id="UP001531129">
    <property type="component" value="Unassembled WGS sequence"/>
</dbReference>
<accession>A0ABU8CFA0</accession>
<feature type="compositionally biased region" description="Low complexity" evidence="1">
    <location>
        <begin position="122"/>
        <end position="132"/>
    </location>
</feature>
<dbReference type="PROSITE" id="PS50222">
    <property type="entry name" value="EF_HAND_2"/>
    <property type="match status" value="2"/>
</dbReference>
<dbReference type="InterPro" id="IPR018247">
    <property type="entry name" value="EF_Hand_1_Ca_BS"/>
</dbReference>
<dbReference type="SUPFAM" id="SSF47473">
    <property type="entry name" value="EF-hand"/>
    <property type="match status" value="1"/>
</dbReference>
<reference evidence="4 5" key="1">
    <citation type="submission" date="2024-01" db="EMBL/GenBank/DDBJ databases">
        <title>Draft genome sequences of three bacterial strains isolated from Acacia saligna represent a potential new species within the genus Rhizobium.</title>
        <authorList>
            <person name="Tambong J.T."/>
            <person name="Mnasri B."/>
        </authorList>
    </citation>
    <scope>NUCLEOTIDE SEQUENCE [LARGE SCALE GENOMIC DNA]</scope>
    <source>
        <strain evidence="4 5">1AS12I</strain>
    </source>
</reference>
<name>A0ABU8CFA0_9HYPH</name>
<organism evidence="4 5">
    <name type="scientific">Rhizobium aouanii</name>
    <dbReference type="NCBI Taxonomy" id="3118145"/>
    <lineage>
        <taxon>Bacteria</taxon>
        <taxon>Pseudomonadati</taxon>
        <taxon>Pseudomonadota</taxon>
        <taxon>Alphaproteobacteria</taxon>
        <taxon>Hyphomicrobiales</taxon>
        <taxon>Rhizobiaceae</taxon>
        <taxon>Rhizobium/Agrobacterium group</taxon>
        <taxon>Rhizobium</taxon>
    </lineage>
</organism>
<feature type="signal peptide" evidence="2">
    <location>
        <begin position="1"/>
        <end position="26"/>
    </location>
</feature>
<evidence type="ECO:0000313" key="5">
    <source>
        <dbReference type="Proteomes" id="UP001531129"/>
    </source>
</evidence>
<dbReference type="Pfam" id="PF13202">
    <property type="entry name" value="EF-hand_5"/>
    <property type="match status" value="4"/>
</dbReference>
<proteinExistence type="predicted"/>
<feature type="compositionally biased region" description="Basic and acidic residues" evidence="1">
    <location>
        <begin position="109"/>
        <end position="121"/>
    </location>
</feature>